<sequence>MKSILCRLHFMFTFIRPLPENERQVAVEQGYRDFKKLNKILSQHYKLTPLLNLSEIGMVTIPGLYAGCIPEIANQLNNDLIEEEHLLDKPESLELYSLERIMAYINISIKETKELLNTL</sequence>
<protein>
    <submittedName>
        <fullName evidence="1">Uncharacterized protein</fullName>
    </submittedName>
</protein>
<organism evidence="1 2">
    <name type="scientific">Paenibacillus terricola</name>
    <dbReference type="NCBI Taxonomy" id="2763503"/>
    <lineage>
        <taxon>Bacteria</taxon>
        <taxon>Bacillati</taxon>
        <taxon>Bacillota</taxon>
        <taxon>Bacilli</taxon>
        <taxon>Bacillales</taxon>
        <taxon>Paenibacillaceae</taxon>
        <taxon>Paenibacillus</taxon>
    </lineage>
</organism>
<evidence type="ECO:0000313" key="2">
    <source>
        <dbReference type="Proteomes" id="UP000609346"/>
    </source>
</evidence>
<reference evidence="1 2" key="1">
    <citation type="submission" date="2020-09" db="EMBL/GenBank/DDBJ databases">
        <title>Paenibacillus sp. strain PR3 16S rRNA gene Genome sequencing and assembly.</title>
        <authorList>
            <person name="Kim J."/>
        </authorList>
    </citation>
    <scope>NUCLEOTIDE SEQUENCE [LARGE SCALE GENOMIC DNA]</scope>
    <source>
        <strain evidence="1 2">PR3</strain>
    </source>
</reference>
<keyword evidence="2" id="KW-1185">Reference proteome</keyword>
<dbReference type="Proteomes" id="UP000609346">
    <property type="component" value="Unassembled WGS sequence"/>
</dbReference>
<dbReference type="RefSeq" id="WP_224753449.1">
    <property type="nucleotide sequence ID" value="NZ_JACXZA010000002.1"/>
</dbReference>
<dbReference type="EMBL" id="JACXZA010000002">
    <property type="protein sequence ID" value="MBD3919157.1"/>
    <property type="molecule type" value="Genomic_DNA"/>
</dbReference>
<proteinExistence type="predicted"/>
<accession>A0ABR8MT64</accession>
<name>A0ABR8MT64_9BACL</name>
<gene>
    <name evidence="1" type="ORF">H8B09_10355</name>
</gene>
<comment type="caution">
    <text evidence="1">The sequence shown here is derived from an EMBL/GenBank/DDBJ whole genome shotgun (WGS) entry which is preliminary data.</text>
</comment>
<evidence type="ECO:0000313" key="1">
    <source>
        <dbReference type="EMBL" id="MBD3919157.1"/>
    </source>
</evidence>